<keyword evidence="2" id="KW-0479">Metal-binding</keyword>
<evidence type="ECO:0000256" key="5">
    <source>
        <dbReference type="ARBA" id="ARBA00023157"/>
    </source>
</evidence>
<dbReference type="GO" id="GO:0004497">
    <property type="term" value="F:monooxygenase activity"/>
    <property type="evidence" value="ECO:0007669"/>
    <property type="project" value="UniProtKB-ARBA"/>
</dbReference>
<dbReference type="GO" id="GO:0016705">
    <property type="term" value="F:oxidoreductase activity, acting on paired donors, with incorporation or reduction of molecular oxygen"/>
    <property type="evidence" value="ECO:0007669"/>
    <property type="project" value="UniProtKB-ARBA"/>
</dbReference>
<evidence type="ECO:0000256" key="2">
    <source>
        <dbReference type="ARBA" id="ARBA00022723"/>
    </source>
</evidence>
<proteinExistence type="predicted"/>
<feature type="domain" description="Rieske" evidence="6">
    <location>
        <begin position="427"/>
        <end position="508"/>
    </location>
</feature>
<organism evidence="7 8">
    <name type="scientific">Clostridium aciditolerans</name>
    <dbReference type="NCBI Taxonomy" id="339861"/>
    <lineage>
        <taxon>Bacteria</taxon>
        <taxon>Bacillati</taxon>
        <taxon>Bacillota</taxon>
        <taxon>Clostridia</taxon>
        <taxon>Eubacteriales</taxon>
        <taxon>Clostridiaceae</taxon>
        <taxon>Clostridium</taxon>
    </lineage>
</organism>
<dbReference type="AlphaFoldDB" id="A0A934M0H0"/>
<evidence type="ECO:0000256" key="3">
    <source>
        <dbReference type="ARBA" id="ARBA00023004"/>
    </source>
</evidence>
<dbReference type="Pfam" id="PF00355">
    <property type="entry name" value="Rieske"/>
    <property type="match status" value="1"/>
</dbReference>
<accession>A0A934M0H0</accession>
<name>A0A934M0H0_9CLOT</name>
<dbReference type="PANTHER" id="PTHR13847:SF274">
    <property type="entry name" value="RIESKE 2FE-2S IRON-SULFUR PROTEIN YHFW-RELATED"/>
    <property type="match status" value="1"/>
</dbReference>
<dbReference type="CDD" id="cd03477">
    <property type="entry name" value="Rieske_YhfW_C"/>
    <property type="match status" value="1"/>
</dbReference>
<comment type="caution">
    <text evidence="7">The sequence shown here is derived from an EMBL/GenBank/DDBJ whole genome shotgun (WGS) entry which is preliminary data.</text>
</comment>
<evidence type="ECO:0000256" key="1">
    <source>
        <dbReference type="ARBA" id="ARBA00022714"/>
    </source>
</evidence>
<dbReference type="GO" id="GO:0016020">
    <property type="term" value="C:membrane"/>
    <property type="evidence" value="ECO:0007669"/>
    <property type="project" value="InterPro"/>
</dbReference>
<dbReference type="EMBL" id="JAEEGB010000005">
    <property type="protein sequence ID" value="MBI6872144.1"/>
    <property type="molecule type" value="Genomic_DNA"/>
</dbReference>
<keyword evidence="1" id="KW-0001">2Fe-2S</keyword>
<dbReference type="SUPFAM" id="SSF51905">
    <property type="entry name" value="FAD/NAD(P)-binding domain"/>
    <property type="match status" value="1"/>
</dbReference>
<keyword evidence="8" id="KW-1185">Reference proteome</keyword>
<dbReference type="PROSITE" id="PS51296">
    <property type="entry name" value="RIESKE"/>
    <property type="match status" value="1"/>
</dbReference>
<dbReference type="Gene3D" id="2.102.10.10">
    <property type="entry name" value="Rieske [2Fe-2S] iron-sulphur domain"/>
    <property type="match status" value="1"/>
</dbReference>
<dbReference type="PRINTS" id="PR00162">
    <property type="entry name" value="RIESKE"/>
</dbReference>
<dbReference type="InterPro" id="IPR036188">
    <property type="entry name" value="FAD/NAD-bd_sf"/>
</dbReference>
<dbReference type="InterPro" id="IPR006076">
    <property type="entry name" value="FAD-dep_OxRdtase"/>
</dbReference>
<dbReference type="Gene3D" id="3.30.9.10">
    <property type="entry name" value="D-Amino Acid Oxidase, subunit A, domain 2"/>
    <property type="match status" value="1"/>
</dbReference>
<reference evidence="7" key="1">
    <citation type="submission" date="2020-12" db="EMBL/GenBank/DDBJ databases">
        <title>Clostridium thailandense sp. nov., a novel acetogenic bacterium isolated from peat land soil in Thailand.</title>
        <authorList>
            <person name="Chaikitkaew S."/>
            <person name="Birkeland N.K."/>
        </authorList>
    </citation>
    <scope>NUCLEOTIDE SEQUENCE</scope>
    <source>
        <strain evidence="7">DSM 17425</strain>
    </source>
</reference>
<dbReference type="GO" id="GO:0005737">
    <property type="term" value="C:cytoplasm"/>
    <property type="evidence" value="ECO:0007669"/>
    <property type="project" value="TreeGrafter"/>
</dbReference>
<dbReference type="PANTHER" id="PTHR13847">
    <property type="entry name" value="SARCOSINE DEHYDROGENASE-RELATED"/>
    <property type="match status" value="1"/>
</dbReference>
<evidence type="ECO:0000313" key="8">
    <source>
        <dbReference type="Proteomes" id="UP000622687"/>
    </source>
</evidence>
<dbReference type="GO" id="GO:0051537">
    <property type="term" value="F:2 iron, 2 sulfur cluster binding"/>
    <property type="evidence" value="ECO:0007669"/>
    <property type="project" value="UniProtKB-KW"/>
</dbReference>
<gene>
    <name evidence="7" type="ORF">I6U51_05405</name>
</gene>
<dbReference type="Proteomes" id="UP000622687">
    <property type="component" value="Unassembled WGS sequence"/>
</dbReference>
<dbReference type="InterPro" id="IPR038010">
    <property type="entry name" value="YhfW_C"/>
</dbReference>
<dbReference type="InterPro" id="IPR005805">
    <property type="entry name" value="Rieske_Fe-S_prot_C"/>
</dbReference>
<evidence type="ECO:0000256" key="4">
    <source>
        <dbReference type="ARBA" id="ARBA00023014"/>
    </source>
</evidence>
<sequence>MEDSRLHNLNVFSSVHEPYWIASTSKTDYPALKEDINVDVAIVGGGIVGITTAFLLKEKGLKVAVLEANRIAHGTTGHTTAKITSQHGLIYDKIISKFGKEKARQYADANESAIHFIANLVKERNIDCDFCWRPAYIYTQSEEYIDKIEEEVKAASSLGIKASYQEDISLPFKIKAAIKFDNQAQFHPLKYILSLAKEIPGDGSHIFEFTKVVDIEDEERCAAVTSAGNKVTASKIIIASHFPCYDGRGMYFARMYAEKSYVLGVKVKDKFPEGMFITAEEPGRSLRSQKHDDGEIILVGGEHHKTGSEKQTNVHYENLGKFANETFQLQEILFRWSTQDCTTVDSVPYVGYLTSNTSNILVATGFAKWGMTNSTASARILTELITEGESPWAPVYNPSRFDIAASGAKLVSTNLDVAEKLLGGKITPAPSDIEIKNGEAKVINVDGEKVGAYRDEQGQLHIVDITCTHLGCELVWNEAEKTWDCPCHGSRFSYEGENIEGPAFNPLKHLGEGENIKDPNIF</sequence>
<dbReference type="Gene3D" id="3.50.50.60">
    <property type="entry name" value="FAD/NAD(P)-binding domain"/>
    <property type="match status" value="1"/>
</dbReference>
<evidence type="ECO:0000313" key="7">
    <source>
        <dbReference type="EMBL" id="MBI6872144.1"/>
    </source>
</evidence>
<dbReference type="SUPFAM" id="SSF50022">
    <property type="entry name" value="ISP domain"/>
    <property type="match status" value="1"/>
</dbReference>
<keyword evidence="3" id="KW-0408">Iron</keyword>
<dbReference type="InterPro" id="IPR036922">
    <property type="entry name" value="Rieske_2Fe-2S_sf"/>
</dbReference>
<dbReference type="Pfam" id="PF01266">
    <property type="entry name" value="DAO"/>
    <property type="match status" value="1"/>
</dbReference>
<dbReference type="RefSeq" id="WP_211141625.1">
    <property type="nucleotide sequence ID" value="NZ_JAEEGB010000005.1"/>
</dbReference>
<dbReference type="FunFam" id="2.102.10.10:FF:000014">
    <property type="entry name" value="Oxidoreductase, FAD dependent"/>
    <property type="match status" value="1"/>
</dbReference>
<evidence type="ECO:0000259" key="6">
    <source>
        <dbReference type="PROSITE" id="PS51296"/>
    </source>
</evidence>
<keyword evidence="4" id="KW-0411">Iron-sulfur</keyword>
<protein>
    <submittedName>
        <fullName evidence="7">FAD-dependent oxidoreductase</fullName>
    </submittedName>
</protein>
<keyword evidence="5" id="KW-1015">Disulfide bond</keyword>
<dbReference type="GO" id="GO:0046872">
    <property type="term" value="F:metal ion binding"/>
    <property type="evidence" value="ECO:0007669"/>
    <property type="project" value="UniProtKB-KW"/>
</dbReference>
<dbReference type="InterPro" id="IPR017941">
    <property type="entry name" value="Rieske_2Fe-2S"/>
</dbReference>